<dbReference type="AlphaFoldDB" id="A0A372LFV6"/>
<keyword evidence="5" id="KW-1185">Reference proteome</keyword>
<evidence type="ECO:0000256" key="1">
    <source>
        <dbReference type="ARBA" id="ARBA00010792"/>
    </source>
</evidence>
<feature type="transmembrane region" description="Helical" evidence="2">
    <location>
        <begin position="12"/>
        <end position="31"/>
    </location>
</feature>
<dbReference type="OrthoDB" id="9782291at2"/>
<comment type="similarity">
    <text evidence="1">Belongs to the DedA family.</text>
</comment>
<dbReference type="Proteomes" id="UP000262939">
    <property type="component" value="Unassembled WGS sequence"/>
</dbReference>
<dbReference type="Pfam" id="PF09335">
    <property type="entry name" value="VTT_dom"/>
    <property type="match status" value="1"/>
</dbReference>
<dbReference type="InterPro" id="IPR032816">
    <property type="entry name" value="VTT_dom"/>
</dbReference>
<dbReference type="EMBL" id="QVTD01000003">
    <property type="protein sequence ID" value="RFU64894.1"/>
    <property type="molecule type" value="Genomic_DNA"/>
</dbReference>
<organism evidence="4 5">
    <name type="scientific">Peribacillus glennii</name>
    <dbReference type="NCBI Taxonomy" id="2303991"/>
    <lineage>
        <taxon>Bacteria</taxon>
        <taxon>Bacillati</taxon>
        <taxon>Bacillota</taxon>
        <taxon>Bacilli</taxon>
        <taxon>Bacillales</taxon>
        <taxon>Bacillaceae</taxon>
        <taxon>Peribacillus</taxon>
    </lineage>
</organism>
<sequence>MTIQAISNYIELYGYLIIFVFLFFGVVGIPAPEESLLFLIGVLVAHHKLAFGYSVFYAVLGVFSGMLTAYVCGRFVGYPFINRFGKYVGITVDRWEKAKHQYTKNFRKTLVFGFYMPGLRQISPYFAGIANIRFPRYFLYSLLGTICWAVPFIVAGFYAGDVFDINPMYVPYLGILFLFIFIMYVSIKYVRKKRR</sequence>
<comment type="caution">
    <text evidence="4">The sequence shown here is derived from an EMBL/GenBank/DDBJ whole genome shotgun (WGS) entry which is preliminary data.</text>
</comment>
<keyword evidence="2" id="KW-0812">Transmembrane</keyword>
<keyword evidence="2" id="KW-0472">Membrane</keyword>
<accession>A0A372LFV6</accession>
<evidence type="ECO:0000313" key="5">
    <source>
        <dbReference type="Proteomes" id="UP000262939"/>
    </source>
</evidence>
<dbReference type="GO" id="GO:0005886">
    <property type="term" value="C:plasma membrane"/>
    <property type="evidence" value="ECO:0007669"/>
    <property type="project" value="TreeGrafter"/>
</dbReference>
<dbReference type="InterPro" id="IPR051311">
    <property type="entry name" value="DedA_domain"/>
</dbReference>
<evidence type="ECO:0000259" key="3">
    <source>
        <dbReference type="Pfam" id="PF09335"/>
    </source>
</evidence>
<feature type="transmembrane region" description="Helical" evidence="2">
    <location>
        <begin position="51"/>
        <end position="73"/>
    </location>
</feature>
<gene>
    <name evidence="4" type="ORF">D0466_02945</name>
</gene>
<dbReference type="RefSeq" id="WP_117321070.1">
    <property type="nucleotide sequence ID" value="NZ_QVTD01000003.1"/>
</dbReference>
<dbReference type="PANTHER" id="PTHR42709">
    <property type="entry name" value="ALKALINE PHOSPHATASE LIKE PROTEIN"/>
    <property type="match status" value="1"/>
</dbReference>
<feature type="transmembrane region" description="Helical" evidence="2">
    <location>
        <begin position="170"/>
        <end position="190"/>
    </location>
</feature>
<protein>
    <submittedName>
        <fullName evidence="4">DedA family protein</fullName>
    </submittedName>
</protein>
<feature type="transmembrane region" description="Helical" evidence="2">
    <location>
        <begin position="137"/>
        <end position="158"/>
    </location>
</feature>
<keyword evidence="2" id="KW-1133">Transmembrane helix</keyword>
<evidence type="ECO:0000256" key="2">
    <source>
        <dbReference type="SAM" id="Phobius"/>
    </source>
</evidence>
<proteinExistence type="inferred from homology"/>
<evidence type="ECO:0000313" key="4">
    <source>
        <dbReference type="EMBL" id="RFU64894.1"/>
    </source>
</evidence>
<feature type="domain" description="VTT" evidence="3">
    <location>
        <begin position="32"/>
        <end position="156"/>
    </location>
</feature>
<name>A0A372LFV6_9BACI</name>
<dbReference type="PANTHER" id="PTHR42709:SF9">
    <property type="entry name" value="ALKALINE PHOSPHATASE LIKE PROTEIN"/>
    <property type="match status" value="1"/>
</dbReference>
<reference evidence="4 5" key="1">
    <citation type="submission" date="2018-08" db="EMBL/GenBank/DDBJ databases">
        <title>Bacillus chawlae sp. nov., Bacillus glennii sp. nov., and Bacillus saganii sp. nov. Isolated from the Vehicle Assembly Building at Kennedy Space Center where the Viking Spacecraft were Assembled.</title>
        <authorList>
            <person name="Seuylemezian A."/>
            <person name="Vaishampayan P."/>
        </authorList>
    </citation>
    <scope>NUCLEOTIDE SEQUENCE [LARGE SCALE GENOMIC DNA]</scope>
    <source>
        <strain evidence="4 5">V44-8</strain>
    </source>
</reference>